<evidence type="ECO:0000313" key="2">
    <source>
        <dbReference type="EMBL" id="EMG38946.1"/>
    </source>
</evidence>
<feature type="transmembrane region" description="Helical" evidence="1">
    <location>
        <begin position="400"/>
        <end position="418"/>
    </location>
</feature>
<dbReference type="OrthoDB" id="5464739at2"/>
<keyword evidence="1" id="KW-0812">Transmembrane</keyword>
<name>M5Q312_DESAF</name>
<organism evidence="2 3">
    <name type="scientific">Desulfocurvibacter africanus PCS</name>
    <dbReference type="NCBI Taxonomy" id="1262666"/>
    <lineage>
        <taxon>Bacteria</taxon>
        <taxon>Pseudomonadati</taxon>
        <taxon>Thermodesulfobacteriota</taxon>
        <taxon>Desulfovibrionia</taxon>
        <taxon>Desulfovibrionales</taxon>
        <taxon>Desulfovibrionaceae</taxon>
        <taxon>Desulfocurvibacter</taxon>
    </lineage>
</organism>
<reference evidence="2 3" key="1">
    <citation type="journal article" date="2013" name="Genome Announc.">
        <title>Draft Genome Sequence for Desulfovibrio africanus Strain PCS.</title>
        <authorList>
            <person name="Brown S.D."/>
            <person name="Utturkar S.M."/>
            <person name="Arkin A.P."/>
            <person name="Deutschbauer A.M."/>
            <person name="Elias D.A."/>
            <person name="Hazen T.C."/>
            <person name="Chakraborty R."/>
        </authorList>
    </citation>
    <scope>NUCLEOTIDE SEQUENCE [LARGE SCALE GENOMIC DNA]</scope>
    <source>
        <strain evidence="2 3">PCS</strain>
    </source>
</reference>
<proteinExistence type="predicted"/>
<keyword evidence="1" id="KW-0472">Membrane</keyword>
<keyword evidence="1" id="KW-1133">Transmembrane helix</keyword>
<evidence type="ECO:0000313" key="3">
    <source>
        <dbReference type="Proteomes" id="UP000011922"/>
    </source>
</evidence>
<protein>
    <submittedName>
        <fullName evidence="2">Uncharacterized protein</fullName>
    </submittedName>
</protein>
<comment type="caution">
    <text evidence="2">The sequence shown here is derived from an EMBL/GenBank/DDBJ whole genome shotgun (WGS) entry which is preliminary data.</text>
</comment>
<dbReference type="RefSeq" id="WP_005983885.1">
    <property type="nucleotide sequence ID" value="NZ_AOSV01000003.1"/>
</dbReference>
<dbReference type="PATRIC" id="fig|1262666.3.peg.586"/>
<dbReference type="AlphaFoldDB" id="M5Q312"/>
<sequence>MQSLRYQSPSNPDKSRRDISFRKTVRIMPGLLLLFLWTASLSACLALTQPEPLERQPALFGDDSVDSQAAVSIYELQAAVMSAADSYAGTMANAFTSFANAVGSEQARLHAAMRKAFGTIAAVEIAAGPYPGGALLDLVVLITLNRMVWEDHWSRVYGRAAEPVLVAFRDQEREIWNLAGRYLTSEQRNDLRELLLAWRAENPKATGVNYIRFSDFGGLGLKPTMRELAKPGGVFATMREATAIAGDIKMTLDRAMYLFSRLQLVANFQFEFAILQAVTTPEIRSLLKGAENFQKLGKQYAGILEQFPREMDGIVQGTLDNALQQIGQERKNTIVQALTGLTDLQAQTLTKISEMIREERSQAIAQALQGIESRQREMTEEAQMLVLETGDELRKTINHAALLVLGLLICFFALLFVYKAATRRKS</sequence>
<evidence type="ECO:0000256" key="1">
    <source>
        <dbReference type="SAM" id="Phobius"/>
    </source>
</evidence>
<accession>M5Q312</accession>
<gene>
    <name evidence="2" type="ORF">PCS_00587</name>
</gene>
<dbReference type="EMBL" id="AOSV01000003">
    <property type="protein sequence ID" value="EMG38946.1"/>
    <property type="molecule type" value="Genomic_DNA"/>
</dbReference>
<dbReference type="Proteomes" id="UP000011922">
    <property type="component" value="Unassembled WGS sequence"/>
</dbReference>